<reference evidence="2" key="1">
    <citation type="submission" date="2022-07" db="EMBL/GenBank/DDBJ databases">
        <title>Phylogenomic reconstructions and comparative analyses of Kickxellomycotina fungi.</title>
        <authorList>
            <person name="Reynolds N.K."/>
            <person name="Stajich J.E."/>
            <person name="Barry K."/>
            <person name="Grigoriev I.V."/>
            <person name="Crous P."/>
            <person name="Smith M.E."/>
        </authorList>
    </citation>
    <scope>NUCLEOTIDE SEQUENCE</scope>
    <source>
        <strain evidence="2">CBS 109367</strain>
    </source>
</reference>
<evidence type="ECO:0000256" key="1">
    <source>
        <dbReference type="SAM" id="MobiDB-lite"/>
    </source>
</evidence>
<sequence length="137" mass="15912">MARENPILPSEPLSLEPNLIAAAAIAEELDNQATNGHQDNVPRNASKVRRRLDNRHYGRSESRGRSEDREHKERHSEEHYSPRRTEVRGYHRSSEDHDSKRYRITGQAAAEESSQSYYTNRRYVLLWRLALGCITVD</sequence>
<dbReference type="EMBL" id="JANBTX010000253">
    <property type="protein sequence ID" value="KAJ2683855.1"/>
    <property type="molecule type" value="Genomic_DNA"/>
</dbReference>
<keyword evidence="3" id="KW-1185">Reference proteome</keyword>
<proteinExistence type="predicted"/>
<dbReference type="AlphaFoldDB" id="A0A9W8L2L6"/>
<dbReference type="OrthoDB" id="439808at2759"/>
<comment type="caution">
    <text evidence="2">The sequence shown here is derived from an EMBL/GenBank/DDBJ whole genome shotgun (WGS) entry which is preliminary data.</text>
</comment>
<evidence type="ECO:0000313" key="2">
    <source>
        <dbReference type="EMBL" id="KAJ2683855.1"/>
    </source>
</evidence>
<accession>A0A9W8L2L6</accession>
<feature type="compositionally biased region" description="Polar residues" evidence="1">
    <location>
        <begin position="31"/>
        <end position="43"/>
    </location>
</feature>
<organism evidence="2 3">
    <name type="scientific">Coemansia spiralis</name>
    <dbReference type="NCBI Taxonomy" id="417178"/>
    <lineage>
        <taxon>Eukaryota</taxon>
        <taxon>Fungi</taxon>
        <taxon>Fungi incertae sedis</taxon>
        <taxon>Zoopagomycota</taxon>
        <taxon>Kickxellomycotina</taxon>
        <taxon>Kickxellomycetes</taxon>
        <taxon>Kickxellales</taxon>
        <taxon>Kickxellaceae</taxon>
        <taxon>Coemansia</taxon>
    </lineage>
</organism>
<dbReference type="Proteomes" id="UP001151516">
    <property type="component" value="Unassembled WGS sequence"/>
</dbReference>
<feature type="compositionally biased region" description="Basic and acidic residues" evidence="1">
    <location>
        <begin position="54"/>
        <end position="101"/>
    </location>
</feature>
<gene>
    <name evidence="2" type="ORF">IWW39_005255</name>
</gene>
<name>A0A9W8L2L6_9FUNG</name>
<feature type="region of interest" description="Disordered" evidence="1">
    <location>
        <begin position="31"/>
        <end position="115"/>
    </location>
</feature>
<evidence type="ECO:0000313" key="3">
    <source>
        <dbReference type="Proteomes" id="UP001151516"/>
    </source>
</evidence>
<protein>
    <submittedName>
        <fullName evidence="2">Uncharacterized protein</fullName>
    </submittedName>
</protein>